<reference evidence="8 9" key="2">
    <citation type="journal article" date="2013" name="PLoS Genet.">
        <title>Comparative genome structure, secondary metabolite, and effector coding capacity across Cochliobolus pathogens.</title>
        <authorList>
            <person name="Condon B.J."/>
            <person name="Leng Y."/>
            <person name="Wu D."/>
            <person name="Bushley K.E."/>
            <person name="Ohm R.A."/>
            <person name="Otillar R."/>
            <person name="Martin J."/>
            <person name="Schackwitz W."/>
            <person name="Grimwood J."/>
            <person name="MohdZainudin N."/>
            <person name="Xue C."/>
            <person name="Wang R."/>
            <person name="Manning V.A."/>
            <person name="Dhillon B."/>
            <person name="Tu Z.J."/>
            <person name="Steffenson B.J."/>
            <person name="Salamov A."/>
            <person name="Sun H."/>
            <person name="Lowry S."/>
            <person name="LaButti K."/>
            <person name="Han J."/>
            <person name="Copeland A."/>
            <person name="Lindquist E."/>
            <person name="Barry K."/>
            <person name="Schmutz J."/>
            <person name="Baker S.E."/>
            <person name="Ciuffetti L.M."/>
            <person name="Grigoriev I.V."/>
            <person name="Zhong S."/>
            <person name="Turgeon B.G."/>
        </authorList>
    </citation>
    <scope>NUCLEOTIDE SEQUENCE [LARGE SCALE GENOMIC DNA]</scope>
    <source>
        <strain evidence="9">28A</strain>
    </source>
</reference>
<name>R0KIM0_EXST2</name>
<feature type="compositionally biased region" description="Basic and acidic residues" evidence="6">
    <location>
        <begin position="228"/>
        <end position="237"/>
    </location>
</feature>
<dbReference type="OrthoDB" id="429950at2759"/>
<evidence type="ECO:0000313" key="8">
    <source>
        <dbReference type="EMBL" id="EOA87892.1"/>
    </source>
</evidence>
<dbReference type="InterPro" id="IPR001510">
    <property type="entry name" value="Znf_PARP"/>
</dbReference>
<keyword evidence="4" id="KW-0862">Zinc</keyword>
<evidence type="ECO:0000256" key="3">
    <source>
        <dbReference type="ARBA" id="ARBA00022771"/>
    </source>
</evidence>
<feature type="compositionally biased region" description="Basic residues" evidence="6">
    <location>
        <begin position="238"/>
        <end position="250"/>
    </location>
</feature>
<dbReference type="InterPro" id="IPR036957">
    <property type="entry name" value="Znf_PARP_sf"/>
</dbReference>
<dbReference type="GO" id="GO:0008270">
    <property type="term" value="F:zinc ion binding"/>
    <property type="evidence" value="ECO:0007669"/>
    <property type="project" value="UniProtKB-KW"/>
</dbReference>
<dbReference type="HOGENOM" id="CLU_062481_0_0_1"/>
<dbReference type="GeneID" id="19403176"/>
<dbReference type="Pfam" id="PF00645">
    <property type="entry name" value="zf-PARP"/>
    <property type="match status" value="2"/>
</dbReference>
<dbReference type="STRING" id="671987.R0KIM0"/>
<evidence type="ECO:0000259" key="7">
    <source>
        <dbReference type="PROSITE" id="PS50064"/>
    </source>
</evidence>
<reference evidence="8 9" key="1">
    <citation type="journal article" date="2012" name="PLoS Pathog.">
        <title>Diverse lifestyles and strategies of plant pathogenesis encoded in the genomes of eighteen Dothideomycetes fungi.</title>
        <authorList>
            <person name="Ohm R.A."/>
            <person name="Feau N."/>
            <person name="Henrissat B."/>
            <person name="Schoch C.L."/>
            <person name="Horwitz B.A."/>
            <person name="Barry K.W."/>
            <person name="Condon B.J."/>
            <person name="Copeland A.C."/>
            <person name="Dhillon B."/>
            <person name="Glaser F."/>
            <person name="Hesse C.N."/>
            <person name="Kosti I."/>
            <person name="LaButti K."/>
            <person name="Lindquist E.A."/>
            <person name="Lucas S."/>
            <person name="Salamov A.A."/>
            <person name="Bradshaw R.E."/>
            <person name="Ciuffetti L."/>
            <person name="Hamelin R.C."/>
            <person name="Kema G.H.J."/>
            <person name="Lawrence C."/>
            <person name="Scott J.A."/>
            <person name="Spatafora J.W."/>
            <person name="Turgeon B.G."/>
            <person name="de Wit P.J.G.M."/>
            <person name="Zhong S."/>
            <person name="Goodwin S.B."/>
            <person name="Grigoriev I.V."/>
        </authorList>
    </citation>
    <scope>NUCLEOTIDE SEQUENCE [LARGE SCALE GENOMIC DNA]</scope>
    <source>
        <strain evidence="9">28A</strain>
    </source>
</reference>
<keyword evidence="3" id="KW-0863">Zinc-finger</keyword>
<keyword evidence="9" id="KW-1185">Reference proteome</keyword>
<gene>
    <name evidence="8" type="ORF">SETTUDRAFT_27830</name>
</gene>
<dbReference type="GO" id="GO:0003677">
    <property type="term" value="F:DNA binding"/>
    <property type="evidence" value="ECO:0007669"/>
    <property type="project" value="InterPro"/>
</dbReference>
<evidence type="ECO:0000256" key="2">
    <source>
        <dbReference type="ARBA" id="ARBA00022723"/>
    </source>
</evidence>
<evidence type="ECO:0000256" key="1">
    <source>
        <dbReference type="ARBA" id="ARBA00004123"/>
    </source>
</evidence>
<evidence type="ECO:0000256" key="6">
    <source>
        <dbReference type="SAM" id="MobiDB-lite"/>
    </source>
</evidence>
<comment type="subcellular location">
    <subcellularLocation>
        <location evidence="1">Nucleus</location>
    </subcellularLocation>
</comment>
<dbReference type="PROSITE" id="PS50064">
    <property type="entry name" value="ZF_PARP_2"/>
    <property type="match status" value="1"/>
</dbReference>
<proteinExistence type="predicted"/>
<accession>R0KIM0</accession>
<dbReference type="SMART" id="SM01336">
    <property type="entry name" value="zf-PARP"/>
    <property type="match status" value="2"/>
</dbReference>
<protein>
    <recommendedName>
        <fullName evidence="7">PARP-type domain-containing protein</fullName>
    </recommendedName>
</protein>
<keyword evidence="5" id="KW-0539">Nucleus</keyword>
<organism evidence="8 9">
    <name type="scientific">Exserohilum turcicum (strain 28A)</name>
    <name type="common">Northern leaf blight fungus</name>
    <name type="synonym">Setosphaeria turcica</name>
    <dbReference type="NCBI Taxonomy" id="671987"/>
    <lineage>
        <taxon>Eukaryota</taxon>
        <taxon>Fungi</taxon>
        <taxon>Dikarya</taxon>
        <taxon>Ascomycota</taxon>
        <taxon>Pezizomycotina</taxon>
        <taxon>Dothideomycetes</taxon>
        <taxon>Pleosporomycetidae</taxon>
        <taxon>Pleosporales</taxon>
        <taxon>Pleosporineae</taxon>
        <taxon>Pleosporaceae</taxon>
        <taxon>Exserohilum</taxon>
    </lineage>
</organism>
<dbReference type="GO" id="GO:0005634">
    <property type="term" value="C:nucleus"/>
    <property type="evidence" value="ECO:0007669"/>
    <property type="project" value="UniProtKB-SubCell"/>
</dbReference>
<evidence type="ECO:0000313" key="9">
    <source>
        <dbReference type="Proteomes" id="UP000016935"/>
    </source>
</evidence>
<dbReference type="RefSeq" id="XP_008024351.1">
    <property type="nucleotide sequence ID" value="XM_008026160.1"/>
</dbReference>
<dbReference type="Proteomes" id="UP000016935">
    <property type="component" value="Unassembled WGS sequence"/>
</dbReference>
<feature type="domain" description="PARP-type" evidence="7">
    <location>
        <begin position="22"/>
        <end position="104"/>
    </location>
</feature>
<feature type="region of interest" description="Disordered" evidence="6">
    <location>
        <begin position="228"/>
        <end position="255"/>
    </location>
</feature>
<sequence length="278" mass="31007">MEEDGPKWRLEHASTGLSVCQQAACKRSKALIAKGELRIGTRALFDNDIEMRYYIAWRHWACATKHQIQGLKETTENDPTKAPGYDALSPESQEQVRLAFEHGMPVDKQFKDIREDLAKDAPKYGQEYQNAMAYKVDLAARAAACRGKDCLSKQIKITKGELRLGILIPFDGEHASTVYKHWKCISAFDLANVTLFFERDSIEGVEELPEEVQAAVLETFQTGKIVEPPERAIEPPKAKAKKSRSKKSKASAKDGEVDVTVVRLAASLGSLFFYSSAP</sequence>
<dbReference type="AlphaFoldDB" id="R0KIM0"/>
<evidence type="ECO:0000256" key="4">
    <source>
        <dbReference type="ARBA" id="ARBA00022833"/>
    </source>
</evidence>
<dbReference type="SUPFAM" id="SSF57716">
    <property type="entry name" value="Glucocorticoid receptor-like (DNA-binding domain)"/>
    <property type="match status" value="2"/>
</dbReference>
<dbReference type="EMBL" id="KB908559">
    <property type="protein sequence ID" value="EOA87892.1"/>
    <property type="molecule type" value="Genomic_DNA"/>
</dbReference>
<evidence type="ECO:0000256" key="5">
    <source>
        <dbReference type="ARBA" id="ARBA00023242"/>
    </source>
</evidence>
<keyword evidence="2" id="KW-0479">Metal-binding</keyword>
<dbReference type="Gene3D" id="3.30.1740.10">
    <property type="entry name" value="Zinc finger, PARP-type"/>
    <property type="match status" value="2"/>
</dbReference>